<sequence>MAPPESHIRLQKGNYITWMQSNYAWLIALTRITGGFAPPTPSSIIGIDAGDGESLQMQITRQFAEAETKTIAAANNDALIDELYGILKEIPMGSPACSEDIYGLDTGIAWMSEDLQWTNSDNISGQGKSSVQSSSEEKKKFERAVDIIHEIADIE</sequence>
<reference evidence="1 2" key="1">
    <citation type="journal article" date="2016" name="Environ. Microbiol.">
        <title>Effector profiles distinguish formae speciales of Fusarium oxysporum.</title>
        <authorList>
            <person name="van Dam P."/>
            <person name="Fokkens L."/>
            <person name="Schmidt S.M."/>
            <person name="Linmans J.H."/>
            <person name="Kistler H.C."/>
            <person name="Ma L.J."/>
            <person name="Rep M."/>
        </authorList>
    </citation>
    <scope>NUCLEOTIDE SEQUENCE [LARGE SCALE GENOMIC DNA]</scope>
    <source>
        <strain evidence="1 2">Forc016</strain>
    </source>
</reference>
<dbReference type="EMBL" id="MABQ02000001">
    <property type="protein sequence ID" value="PCD46453.1"/>
    <property type="molecule type" value="Genomic_DNA"/>
</dbReference>
<gene>
    <name evidence="1" type="ORF">AU210_001860</name>
</gene>
<evidence type="ECO:0000313" key="2">
    <source>
        <dbReference type="Proteomes" id="UP000219602"/>
    </source>
</evidence>
<organism evidence="1 2">
    <name type="scientific">Fusarium oxysporum f. sp. radicis-cucumerinum</name>
    <dbReference type="NCBI Taxonomy" id="327505"/>
    <lineage>
        <taxon>Eukaryota</taxon>
        <taxon>Fungi</taxon>
        <taxon>Dikarya</taxon>
        <taxon>Ascomycota</taxon>
        <taxon>Pezizomycotina</taxon>
        <taxon>Sordariomycetes</taxon>
        <taxon>Hypocreomycetidae</taxon>
        <taxon>Hypocreales</taxon>
        <taxon>Nectriaceae</taxon>
        <taxon>Fusarium</taxon>
        <taxon>Fusarium oxysporum species complex</taxon>
    </lineage>
</organism>
<dbReference type="AlphaFoldDB" id="A0A2H3I8H9"/>
<dbReference type="Proteomes" id="UP000219602">
    <property type="component" value="Chromosome 1"/>
</dbReference>
<comment type="caution">
    <text evidence="1">The sequence shown here is derived from an EMBL/GenBank/DDBJ whole genome shotgun (WGS) entry which is preliminary data.</text>
</comment>
<name>A0A2H3I8H9_FUSOX</name>
<reference evidence="1 2" key="2">
    <citation type="journal article" date="2017" name="Sci. Rep.">
        <title>A mobile pathogenicity chromosome in Fusarium oxysporum for infection of multiple cucurbit species.</title>
        <authorList>
            <person name="van Dam P."/>
            <person name="Fokkens L."/>
            <person name="Ayukawa Y."/>
            <person name="van der Gragt M."/>
            <person name="Ter Horst A."/>
            <person name="Brankovics B."/>
            <person name="Houterman P.M."/>
            <person name="Arie T."/>
            <person name="Rep M."/>
        </authorList>
    </citation>
    <scope>NUCLEOTIDE SEQUENCE [LARGE SCALE GENOMIC DNA]</scope>
    <source>
        <strain evidence="1 2">Forc016</strain>
    </source>
</reference>
<protein>
    <submittedName>
        <fullName evidence="1">Uncharacterized protein</fullName>
    </submittedName>
</protein>
<evidence type="ECO:0000313" key="1">
    <source>
        <dbReference type="EMBL" id="PCD46453.1"/>
    </source>
</evidence>
<accession>A0A2H3I8H9</accession>
<proteinExistence type="predicted"/>